<accession>A0A2U3NQB0</accession>
<comment type="similarity">
    <text evidence="2 6">Belongs to the UPF0677 family.</text>
</comment>
<dbReference type="PANTHER" id="PTHR43619:SF2">
    <property type="entry name" value="S-ADENOSYL-L-METHIONINE-DEPENDENT METHYLTRANSFERASES SUPERFAMILY PROTEIN"/>
    <property type="match status" value="1"/>
</dbReference>
<dbReference type="Pfam" id="PF04072">
    <property type="entry name" value="LCM"/>
    <property type="match status" value="1"/>
</dbReference>
<protein>
    <recommendedName>
        <fullName evidence="6">S-adenosyl-L-methionine-dependent methyltransferase</fullName>
        <ecNumber evidence="6">2.1.1.-</ecNumber>
    </recommendedName>
</protein>
<evidence type="ECO:0000256" key="4">
    <source>
        <dbReference type="ARBA" id="ARBA00022679"/>
    </source>
</evidence>
<gene>
    <name evidence="7" type="ORF">MRAB57_1511</name>
</gene>
<dbReference type="AlphaFoldDB" id="A0A2U3NQB0"/>
<dbReference type="EMBL" id="FUFA01000002">
    <property type="protein sequence ID" value="SPM33707.1"/>
    <property type="molecule type" value="Genomic_DNA"/>
</dbReference>
<evidence type="ECO:0000313" key="8">
    <source>
        <dbReference type="Proteomes" id="UP000240988"/>
    </source>
</evidence>
<dbReference type="GO" id="GO:0032259">
    <property type="term" value="P:methylation"/>
    <property type="evidence" value="ECO:0007669"/>
    <property type="project" value="UniProtKB-KW"/>
</dbReference>
<dbReference type="InterPro" id="IPR011610">
    <property type="entry name" value="SAM_mthyl_Trfase_ML2640-like"/>
</dbReference>
<evidence type="ECO:0000256" key="1">
    <source>
        <dbReference type="ARBA" id="ARBA00003907"/>
    </source>
</evidence>
<keyword evidence="4 7" id="KW-0808">Transferase</keyword>
<dbReference type="GO" id="GO:0008168">
    <property type="term" value="F:methyltransferase activity"/>
    <property type="evidence" value="ECO:0007669"/>
    <property type="project" value="UniProtKB-UniRule"/>
</dbReference>
<evidence type="ECO:0000256" key="5">
    <source>
        <dbReference type="ARBA" id="ARBA00022691"/>
    </source>
</evidence>
<organism evidence="7 8">
    <name type="scientific">Mycobacterium rhizamassiliense</name>
    <dbReference type="NCBI Taxonomy" id="1841860"/>
    <lineage>
        <taxon>Bacteria</taxon>
        <taxon>Bacillati</taxon>
        <taxon>Actinomycetota</taxon>
        <taxon>Actinomycetes</taxon>
        <taxon>Mycobacteriales</taxon>
        <taxon>Mycobacteriaceae</taxon>
        <taxon>Mycobacterium</taxon>
    </lineage>
</organism>
<dbReference type="OrthoDB" id="9806164at2"/>
<dbReference type="SUPFAM" id="SSF53335">
    <property type="entry name" value="S-adenosyl-L-methionine-dependent methyltransferases"/>
    <property type="match status" value="1"/>
</dbReference>
<proteinExistence type="inferred from homology"/>
<reference evidence="7 8" key="1">
    <citation type="submission" date="2017-01" db="EMBL/GenBank/DDBJ databases">
        <authorList>
            <consortium name="Urmite Genomes"/>
        </authorList>
    </citation>
    <scope>NUCLEOTIDE SEQUENCE [LARGE SCALE GENOMIC DNA]</scope>
    <source>
        <strain evidence="7 8">AB57</strain>
    </source>
</reference>
<keyword evidence="5 6" id="KW-0949">S-adenosyl-L-methionine</keyword>
<dbReference type="NCBIfam" id="TIGR00027">
    <property type="entry name" value="mthyl_TIGR00027"/>
    <property type="match status" value="1"/>
</dbReference>
<dbReference type="Gene3D" id="3.40.50.150">
    <property type="entry name" value="Vaccinia Virus protein VP39"/>
    <property type="match status" value="1"/>
</dbReference>
<dbReference type="RefSeq" id="WP_077087029.1">
    <property type="nucleotide sequence ID" value="NZ_LT721901.1"/>
</dbReference>
<name>A0A2U3NQB0_9MYCO</name>
<dbReference type="PANTHER" id="PTHR43619">
    <property type="entry name" value="S-ADENOSYL-L-METHIONINE-DEPENDENT METHYLTRANSFERASE YKTD-RELATED"/>
    <property type="match status" value="1"/>
</dbReference>
<evidence type="ECO:0000256" key="3">
    <source>
        <dbReference type="ARBA" id="ARBA00022603"/>
    </source>
</evidence>
<dbReference type="InterPro" id="IPR007213">
    <property type="entry name" value="Ppm1/Ppm2/Tcmp"/>
</dbReference>
<comment type="function">
    <text evidence="1 6">Exhibits S-adenosyl-L-methionine-dependent methyltransferase activity.</text>
</comment>
<dbReference type="Proteomes" id="UP000240988">
    <property type="component" value="Unassembled WGS sequence"/>
</dbReference>
<evidence type="ECO:0000313" key="7">
    <source>
        <dbReference type="EMBL" id="SPM33707.1"/>
    </source>
</evidence>
<keyword evidence="8" id="KW-1185">Reference proteome</keyword>
<sequence length="303" mass="33394">MRREDNDSWDLLTGVGTTATGIAAARALASKGADSLISDPFARPLVEALGVDYYLKMADGELEGEETDSFDLSVMADGIAVRTQFFDEFFLNATGTGLRQAVILASGLDTRAYRMQWPAGTTVFELDQPEVIDFKSRTLADMKVTPTARLHSIGIDLRLDWPSALLTHGFDTSRPTAWIAEGLHGYLPAEAQDRFLDTITDLSATASRIAIDWHPDLNITSNDRSREVSRSERQRSNGVDIKDPSDMIYLGPRNNIGDYLSARGWQIQTHTAEQRFAANKMTFHHDDAAAGLLRAHYTVATLG</sequence>
<keyword evidence="3 6" id="KW-0489">Methyltransferase</keyword>
<dbReference type="EC" id="2.1.1.-" evidence="6"/>
<evidence type="ECO:0000256" key="6">
    <source>
        <dbReference type="RuleBase" id="RU362030"/>
    </source>
</evidence>
<dbReference type="InterPro" id="IPR029063">
    <property type="entry name" value="SAM-dependent_MTases_sf"/>
</dbReference>
<evidence type="ECO:0000256" key="2">
    <source>
        <dbReference type="ARBA" id="ARBA00008138"/>
    </source>
</evidence>